<gene>
    <name evidence="14" type="ORF">ZEAMMB73_Zm00001d053825</name>
</gene>
<dbReference type="Pfam" id="PF01762">
    <property type="entry name" value="Galactosyl_T"/>
    <property type="match status" value="1"/>
</dbReference>
<evidence type="ECO:0000256" key="12">
    <source>
        <dbReference type="ARBA" id="ARBA00023211"/>
    </source>
</evidence>
<comment type="subcellular location">
    <subcellularLocation>
        <location evidence="2 13">Golgi apparatus membrane</location>
        <topology evidence="2 13">Single-pass type II membrane protein</topology>
    </subcellularLocation>
</comment>
<organism evidence="14">
    <name type="scientific">Zea mays</name>
    <name type="common">Maize</name>
    <dbReference type="NCBI Taxonomy" id="4577"/>
    <lineage>
        <taxon>Eukaryota</taxon>
        <taxon>Viridiplantae</taxon>
        <taxon>Streptophyta</taxon>
        <taxon>Embryophyta</taxon>
        <taxon>Tracheophyta</taxon>
        <taxon>Spermatophyta</taxon>
        <taxon>Magnoliopsida</taxon>
        <taxon>Liliopsida</taxon>
        <taxon>Poales</taxon>
        <taxon>Poaceae</taxon>
        <taxon>PACMAD clade</taxon>
        <taxon>Panicoideae</taxon>
        <taxon>Andropogonodae</taxon>
        <taxon>Andropogoneae</taxon>
        <taxon>Tripsacinae</taxon>
        <taxon>Zea</taxon>
    </lineage>
</organism>
<dbReference type="EMBL" id="CM000780">
    <property type="protein sequence ID" value="AQK60470.1"/>
    <property type="molecule type" value="Genomic_DNA"/>
</dbReference>
<dbReference type="EC" id="2.4.1.-" evidence="13"/>
<dbReference type="GO" id="GO:0016758">
    <property type="term" value="F:hexosyltransferase activity"/>
    <property type="evidence" value="ECO:0007669"/>
    <property type="project" value="InterPro"/>
</dbReference>
<protein>
    <recommendedName>
        <fullName evidence="13">Hexosyltransferase</fullName>
        <ecNumber evidence="13">2.4.1.-</ecNumber>
    </recommendedName>
</protein>
<dbReference type="Gene3D" id="3.90.550.50">
    <property type="match status" value="1"/>
</dbReference>
<keyword evidence="11" id="KW-0472">Membrane</keyword>
<dbReference type="Pfam" id="PF13334">
    <property type="entry name" value="DUF4094"/>
    <property type="match status" value="1"/>
</dbReference>
<reference evidence="14" key="1">
    <citation type="submission" date="2015-12" db="EMBL/GenBank/DDBJ databases">
        <title>Update maize B73 reference genome by single molecule sequencing technologies.</title>
        <authorList>
            <consortium name="Maize Genome Sequencing Project"/>
            <person name="Ware D."/>
        </authorList>
    </citation>
    <scope>NUCLEOTIDE SEQUENCE</scope>
    <source>
        <tissue evidence="14">Seedling</tissue>
    </source>
</reference>
<keyword evidence="10 13" id="KW-0333">Golgi apparatus</keyword>
<dbReference type="InterPro" id="IPR025298">
    <property type="entry name" value="DUF4094"/>
</dbReference>
<dbReference type="AlphaFoldDB" id="A0A1D6QSM0"/>
<evidence type="ECO:0000256" key="8">
    <source>
        <dbReference type="ARBA" id="ARBA00022968"/>
    </source>
</evidence>
<dbReference type="ExpressionAtlas" id="A0A1D6QSM0">
    <property type="expression patterns" value="baseline and differential"/>
</dbReference>
<keyword evidence="5 13" id="KW-0328">Glycosyltransferase</keyword>
<keyword evidence="8" id="KW-0735">Signal-anchor</keyword>
<sequence length="369" mass="41381">MSWRRGGSGGDGGVSRRWAVLLCVGSFCLGLLFTNRMWTLPEASEIARPNANVEEGTVPIAAECGSKKVGCFFLPLPIPPRIPKANPQSKKSRITEIFYRFKIAIMMYSITLDKTIASLETELSAARSLQESLLNGSPVAEEYKVSESIGRRKYLMVIGINTAFSSRKRRDSIRYTWMPQGEKRKKLEEEKGIIIRFVIGHSAISGGIVDRAIEAEDRKHGDFMRIDHVEGYLALSGKTKTYFATAVSLWDADFYVKVDDDVHVNIATLGQILSKHALKPRVYIGCMKSGPVLSEKGVRYYEPEHWKFGESGNKYFRHATDCEWKAQAGNVCAASFDWRCSGICNSEGRIWEVHNKCAEGEKALWNATF</sequence>
<keyword evidence="9" id="KW-1133">Transmembrane helix</keyword>
<dbReference type="UniPathway" id="UPA00378"/>
<dbReference type="PANTHER" id="PTHR11214:SF273">
    <property type="entry name" value="HEXOSYLTRANSFERASE"/>
    <property type="match status" value="1"/>
</dbReference>
<keyword evidence="12 13" id="KW-0464">Manganese</keyword>
<keyword evidence="7" id="KW-0812">Transmembrane</keyword>
<name>A0A1D6QSM0_MAIZE</name>
<comment type="pathway">
    <text evidence="3">Protein modification; protein glycosylation.</text>
</comment>
<comment type="cofactor">
    <cofactor evidence="1 13">
        <name>Mn(2+)</name>
        <dbReference type="ChEBI" id="CHEBI:29035"/>
    </cofactor>
</comment>
<evidence type="ECO:0000256" key="4">
    <source>
        <dbReference type="ARBA" id="ARBA00008661"/>
    </source>
</evidence>
<evidence type="ECO:0000256" key="11">
    <source>
        <dbReference type="ARBA" id="ARBA00023136"/>
    </source>
</evidence>
<evidence type="ECO:0000256" key="1">
    <source>
        <dbReference type="ARBA" id="ARBA00001936"/>
    </source>
</evidence>
<dbReference type="GO" id="GO:0000139">
    <property type="term" value="C:Golgi membrane"/>
    <property type="evidence" value="ECO:0007669"/>
    <property type="project" value="UniProtKB-SubCell"/>
</dbReference>
<comment type="similarity">
    <text evidence="4 13">Belongs to the glycosyltransferase 31 family.</text>
</comment>
<evidence type="ECO:0000256" key="2">
    <source>
        <dbReference type="ARBA" id="ARBA00004323"/>
    </source>
</evidence>
<proteinExistence type="inferred from homology"/>
<accession>A0A1D6QSM0</accession>
<evidence type="ECO:0000256" key="10">
    <source>
        <dbReference type="ARBA" id="ARBA00023034"/>
    </source>
</evidence>
<dbReference type="PANTHER" id="PTHR11214">
    <property type="entry name" value="BETA-1,3-N-ACETYLGLUCOSAMINYLTRANSFERASE"/>
    <property type="match status" value="1"/>
</dbReference>
<evidence type="ECO:0000256" key="7">
    <source>
        <dbReference type="ARBA" id="ARBA00022692"/>
    </source>
</evidence>
<keyword evidence="6 14" id="KW-0808">Transferase</keyword>
<evidence type="ECO:0000256" key="9">
    <source>
        <dbReference type="ARBA" id="ARBA00022989"/>
    </source>
</evidence>
<evidence type="ECO:0000256" key="3">
    <source>
        <dbReference type="ARBA" id="ARBA00004922"/>
    </source>
</evidence>
<dbReference type="InterPro" id="IPR002659">
    <property type="entry name" value="Glyco_trans_31"/>
</dbReference>
<evidence type="ECO:0000313" key="14">
    <source>
        <dbReference type="EMBL" id="AQK60470.1"/>
    </source>
</evidence>
<evidence type="ECO:0000256" key="13">
    <source>
        <dbReference type="RuleBase" id="RU363063"/>
    </source>
</evidence>
<evidence type="ECO:0000256" key="6">
    <source>
        <dbReference type="ARBA" id="ARBA00022679"/>
    </source>
</evidence>
<evidence type="ECO:0000256" key="5">
    <source>
        <dbReference type="ARBA" id="ARBA00022676"/>
    </source>
</evidence>